<dbReference type="Proteomes" id="UP000621492">
    <property type="component" value="Unassembled WGS sequence"/>
</dbReference>
<evidence type="ECO:0000256" key="5">
    <source>
        <dbReference type="ARBA" id="ARBA00022857"/>
    </source>
</evidence>
<evidence type="ECO:0000256" key="3">
    <source>
        <dbReference type="ARBA" id="ARBA00012856"/>
    </source>
</evidence>
<proteinExistence type="inferred from homology"/>
<dbReference type="InterPro" id="IPR024072">
    <property type="entry name" value="DHFR-like_dom_sf"/>
</dbReference>
<evidence type="ECO:0000256" key="1">
    <source>
        <dbReference type="ARBA" id="ARBA00004903"/>
    </source>
</evidence>
<dbReference type="InterPro" id="IPR017925">
    <property type="entry name" value="DHFR_CS"/>
</dbReference>
<organism evidence="11 12">
    <name type="scientific">Lentibacillus populi</name>
    <dbReference type="NCBI Taxonomy" id="1827502"/>
    <lineage>
        <taxon>Bacteria</taxon>
        <taxon>Bacillati</taxon>
        <taxon>Bacillota</taxon>
        <taxon>Bacilli</taxon>
        <taxon>Bacillales</taxon>
        <taxon>Bacillaceae</taxon>
        <taxon>Lentibacillus</taxon>
    </lineage>
</organism>
<dbReference type="PANTHER" id="PTHR48069">
    <property type="entry name" value="DIHYDROFOLATE REDUCTASE"/>
    <property type="match status" value="1"/>
</dbReference>
<dbReference type="GO" id="GO:0070401">
    <property type="term" value="F:NADP+ binding"/>
    <property type="evidence" value="ECO:0007669"/>
    <property type="project" value="UniProtKB-ARBA"/>
</dbReference>
<keyword evidence="4 8" id="KW-0554">One-carbon metabolism</keyword>
<dbReference type="Pfam" id="PF00186">
    <property type="entry name" value="DHFR_1"/>
    <property type="match status" value="1"/>
</dbReference>
<dbReference type="PIRSF" id="PIRSF000194">
    <property type="entry name" value="DHFR"/>
    <property type="match status" value="1"/>
</dbReference>
<evidence type="ECO:0000256" key="8">
    <source>
        <dbReference type="PIRNR" id="PIRNR000194"/>
    </source>
</evidence>
<comment type="similarity">
    <text evidence="2 8 9">Belongs to the dihydrofolate reductase family.</text>
</comment>
<comment type="function">
    <text evidence="7 8">Key enzyme in folate metabolism. Catalyzes an essential reaction for de novo glycine and purine synthesis, and for DNA precursor synthesis.</text>
</comment>
<dbReference type="PROSITE" id="PS00075">
    <property type="entry name" value="DHFR_1"/>
    <property type="match status" value="1"/>
</dbReference>
<evidence type="ECO:0000256" key="4">
    <source>
        <dbReference type="ARBA" id="ARBA00022563"/>
    </source>
</evidence>
<sequence>MISLLFAMSQNQVIGSEGDLPWHLPNDLRFFKELTTGHTIIMGRKTYDSIGKALPNRKNVVITKKDEQQFPDSVHVIHDLEAVERWNEANPDEEFFVIGGGAIFEQLINHADRMYITFIDASFAGDTHFPIFTMDEWSLTSKIKGEKDEKNPYDYYFLQYDRR</sequence>
<dbReference type="GO" id="GO:0046654">
    <property type="term" value="P:tetrahydrofolate biosynthetic process"/>
    <property type="evidence" value="ECO:0007669"/>
    <property type="project" value="InterPro"/>
</dbReference>
<dbReference type="InterPro" id="IPR012259">
    <property type="entry name" value="DHFR"/>
</dbReference>
<keyword evidence="5 8" id="KW-0521">NADP</keyword>
<dbReference type="SUPFAM" id="SSF53597">
    <property type="entry name" value="Dihydrofolate reductase-like"/>
    <property type="match status" value="1"/>
</dbReference>
<keyword evidence="6 8" id="KW-0560">Oxidoreductase</keyword>
<dbReference type="GO" id="GO:0005829">
    <property type="term" value="C:cytosol"/>
    <property type="evidence" value="ECO:0007669"/>
    <property type="project" value="TreeGrafter"/>
</dbReference>
<evidence type="ECO:0000259" key="10">
    <source>
        <dbReference type="PROSITE" id="PS51330"/>
    </source>
</evidence>
<dbReference type="GO" id="GO:0006730">
    <property type="term" value="P:one-carbon metabolic process"/>
    <property type="evidence" value="ECO:0007669"/>
    <property type="project" value="UniProtKB-KW"/>
</dbReference>
<protein>
    <recommendedName>
        <fullName evidence="3 8">Dihydrofolate reductase</fullName>
        <ecNumber evidence="3 8">1.5.1.3</ecNumber>
    </recommendedName>
</protein>
<gene>
    <name evidence="11" type="primary">dfrA</name>
    <name evidence="11" type="ORF">GCM10011409_43970</name>
</gene>
<evidence type="ECO:0000256" key="6">
    <source>
        <dbReference type="ARBA" id="ARBA00023002"/>
    </source>
</evidence>
<name>A0A9W5U2I7_9BACI</name>
<dbReference type="GO" id="GO:0004146">
    <property type="term" value="F:dihydrofolate reductase activity"/>
    <property type="evidence" value="ECO:0007669"/>
    <property type="project" value="UniProtKB-EC"/>
</dbReference>
<comment type="pathway">
    <text evidence="1 8">Cofactor biosynthesis; tetrahydrofolate biosynthesis; 5,6,7,8-tetrahydrofolate from 7,8-dihydrofolate: step 1/1.</text>
</comment>
<evidence type="ECO:0000313" key="12">
    <source>
        <dbReference type="Proteomes" id="UP000621492"/>
    </source>
</evidence>
<dbReference type="AlphaFoldDB" id="A0A9W5U2I7"/>
<evidence type="ECO:0000256" key="9">
    <source>
        <dbReference type="RuleBase" id="RU004474"/>
    </source>
</evidence>
<dbReference type="GO" id="GO:0046452">
    <property type="term" value="P:dihydrofolate metabolic process"/>
    <property type="evidence" value="ECO:0007669"/>
    <property type="project" value="TreeGrafter"/>
</dbReference>
<reference evidence="11" key="1">
    <citation type="journal article" date="2014" name="Int. J. Syst. Evol. Microbiol.">
        <title>Complete genome sequence of Corynebacterium casei LMG S-19264T (=DSM 44701T), isolated from a smear-ripened cheese.</title>
        <authorList>
            <consortium name="US DOE Joint Genome Institute (JGI-PGF)"/>
            <person name="Walter F."/>
            <person name="Albersmeier A."/>
            <person name="Kalinowski J."/>
            <person name="Ruckert C."/>
        </authorList>
    </citation>
    <scope>NUCLEOTIDE SEQUENCE</scope>
    <source>
        <strain evidence="11">CGMCC 1.15454</strain>
    </source>
</reference>
<dbReference type="Gene3D" id="3.40.430.10">
    <property type="entry name" value="Dihydrofolate Reductase, subunit A"/>
    <property type="match status" value="1"/>
</dbReference>
<accession>A0A9W5U2I7</accession>
<comment type="caution">
    <text evidence="11">The sequence shown here is derived from an EMBL/GenBank/DDBJ whole genome shotgun (WGS) entry which is preliminary data.</text>
</comment>
<dbReference type="InterPro" id="IPR001796">
    <property type="entry name" value="DHFR_dom"/>
</dbReference>
<dbReference type="FunFam" id="3.40.430.10:FF:000001">
    <property type="entry name" value="Dihydrofolate reductase"/>
    <property type="match status" value="1"/>
</dbReference>
<evidence type="ECO:0000256" key="2">
    <source>
        <dbReference type="ARBA" id="ARBA00009539"/>
    </source>
</evidence>
<keyword evidence="12" id="KW-1185">Reference proteome</keyword>
<dbReference type="PROSITE" id="PS51330">
    <property type="entry name" value="DHFR_2"/>
    <property type="match status" value="1"/>
</dbReference>
<reference evidence="11" key="2">
    <citation type="submission" date="2020-09" db="EMBL/GenBank/DDBJ databases">
        <authorList>
            <person name="Sun Q."/>
            <person name="Zhou Y."/>
        </authorList>
    </citation>
    <scope>NUCLEOTIDE SEQUENCE</scope>
    <source>
        <strain evidence="11">CGMCC 1.15454</strain>
    </source>
</reference>
<dbReference type="RefSeq" id="WP_088050407.1">
    <property type="nucleotide sequence ID" value="NZ_BMJD01000069.1"/>
</dbReference>
<dbReference type="PRINTS" id="PR00070">
    <property type="entry name" value="DHFR"/>
</dbReference>
<dbReference type="GO" id="GO:0046655">
    <property type="term" value="P:folic acid metabolic process"/>
    <property type="evidence" value="ECO:0007669"/>
    <property type="project" value="TreeGrafter"/>
</dbReference>
<dbReference type="CDD" id="cd00209">
    <property type="entry name" value="DHFR"/>
    <property type="match status" value="1"/>
</dbReference>
<dbReference type="PANTHER" id="PTHR48069:SF3">
    <property type="entry name" value="DIHYDROFOLATE REDUCTASE"/>
    <property type="match status" value="1"/>
</dbReference>
<evidence type="ECO:0000256" key="7">
    <source>
        <dbReference type="ARBA" id="ARBA00025067"/>
    </source>
</evidence>
<evidence type="ECO:0000313" key="11">
    <source>
        <dbReference type="EMBL" id="GGB61964.1"/>
    </source>
</evidence>
<feature type="domain" description="DHFR" evidence="10">
    <location>
        <begin position="1"/>
        <end position="162"/>
    </location>
</feature>
<dbReference type="EMBL" id="BMJD01000069">
    <property type="protein sequence ID" value="GGB61964.1"/>
    <property type="molecule type" value="Genomic_DNA"/>
</dbReference>
<dbReference type="EC" id="1.5.1.3" evidence="3 8"/>
<comment type="catalytic activity">
    <reaction evidence="8">
        <text>(6S)-5,6,7,8-tetrahydrofolate + NADP(+) = 7,8-dihydrofolate + NADPH + H(+)</text>
        <dbReference type="Rhea" id="RHEA:15009"/>
        <dbReference type="ChEBI" id="CHEBI:15378"/>
        <dbReference type="ChEBI" id="CHEBI:57451"/>
        <dbReference type="ChEBI" id="CHEBI:57453"/>
        <dbReference type="ChEBI" id="CHEBI:57783"/>
        <dbReference type="ChEBI" id="CHEBI:58349"/>
        <dbReference type="EC" id="1.5.1.3"/>
    </reaction>
</comment>